<organism evidence="1 2">
    <name type="scientific">Rhizobium tropici</name>
    <dbReference type="NCBI Taxonomy" id="398"/>
    <lineage>
        <taxon>Bacteria</taxon>
        <taxon>Pseudomonadati</taxon>
        <taxon>Pseudomonadota</taxon>
        <taxon>Alphaproteobacteria</taxon>
        <taxon>Hyphomicrobiales</taxon>
        <taxon>Rhizobiaceae</taxon>
        <taxon>Rhizobium/Agrobacterium group</taxon>
        <taxon>Rhizobium</taxon>
    </lineage>
</organism>
<dbReference type="EMBL" id="VNIP01000010">
    <property type="protein sequence ID" value="KAA1178583.1"/>
    <property type="molecule type" value="Genomic_DNA"/>
</dbReference>
<dbReference type="Proteomes" id="UP000323608">
    <property type="component" value="Unassembled WGS sequence"/>
</dbReference>
<accession>A0A5B0VVF2</accession>
<reference evidence="1 2" key="1">
    <citation type="submission" date="2019-07" db="EMBL/GenBank/DDBJ databases">
        <title>The Draft Genome Sequence of Rhizobium tropici SARCC-755 Associated with Superior Nodulation on Pigeonpea (Cajanus cajan (L.) Millsp.).</title>
        <authorList>
            <person name="Bopape F.L."/>
            <person name="Hassen A.I."/>
            <person name="Swanevelder Z.H."/>
            <person name="Gwata E.T."/>
        </authorList>
    </citation>
    <scope>NUCLEOTIDE SEQUENCE [LARGE SCALE GENOMIC DNA]</scope>
    <source>
        <strain evidence="1 2">SARCC-755</strain>
    </source>
</reference>
<proteinExistence type="predicted"/>
<comment type="caution">
    <text evidence="1">The sequence shown here is derived from an EMBL/GenBank/DDBJ whole genome shotgun (WGS) entry which is preliminary data.</text>
</comment>
<dbReference type="AlphaFoldDB" id="A0A5B0VVF2"/>
<evidence type="ECO:0000313" key="2">
    <source>
        <dbReference type="Proteomes" id="UP000323608"/>
    </source>
</evidence>
<evidence type="ECO:0000313" key="1">
    <source>
        <dbReference type="EMBL" id="KAA1178583.1"/>
    </source>
</evidence>
<protein>
    <submittedName>
        <fullName evidence="1">Uncharacterized protein</fullName>
    </submittedName>
</protein>
<sequence>MSDHKRRFLPPRQSVCAIAMFHCGTLSVESAPATLRNPFREVLSAQHDAGFRPPAPNTEIIQILIEFSANLNQVFCVFYESLIQI</sequence>
<gene>
    <name evidence="1" type="ORF">FP026_19135</name>
</gene>
<name>A0A5B0VVF2_RHITR</name>